<dbReference type="RefSeq" id="WP_345099859.1">
    <property type="nucleotide sequence ID" value="NZ_BAABGS010000071.1"/>
</dbReference>
<dbReference type="SUPFAM" id="SSF110849">
    <property type="entry name" value="ParB/Sulfiredoxin"/>
    <property type="match status" value="1"/>
</dbReference>
<proteinExistence type="inferred from homology"/>
<evidence type="ECO:0000313" key="4">
    <source>
        <dbReference type="EMBL" id="MFD2261159.1"/>
    </source>
</evidence>
<feature type="compositionally biased region" description="Low complexity" evidence="2">
    <location>
        <begin position="24"/>
        <end position="41"/>
    </location>
</feature>
<comment type="caution">
    <text evidence="4">The sequence shown here is derived from an EMBL/GenBank/DDBJ whole genome shotgun (WGS) entry which is preliminary data.</text>
</comment>
<dbReference type="NCBIfam" id="TIGR00180">
    <property type="entry name" value="parB_part"/>
    <property type="match status" value="1"/>
</dbReference>
<gene>
    <name evidence="4" type="primary">repB</name>
    <name evidence="4" type="ORF">ACFSMZ_15520</name>
</gene>
<protein>
    <submittedName>
        <fullName evidence="4">Plasmid partitioning protein RepB</fullName>
    </submittedName>
</protein>
<evidence type="ECO:0000259" key="3">
    <source>
        <dbReference type="SMART" id="SM00470"/>
    </source>
</evidence>
<dbReference type="InterPro" id="IPR017819">
    <property type="entry name" value="Plasmid_partition_RepB"/>
</dbReference>
<feature type="region of interest" description="Disordered" evidence="2">
    <location>
        <begin position="1"/>
        <end position="50"/>
    </location>
</feature>
<dbReference type="Gene3D" id="1.10.10.2830">
    <property type="match status" value="1"/>
</dbReference>
<sequence>MNTRRDRLRSIFAGAEPAPKGEGTPADAPVTPTTPASSAAPQIPPRRTTSGAVKAMGLSLGSLSEQVQEAKKLRETLASGEKVVEIDTAHLERSPYHDRLTDGARDDEDFAALVHSMKEHGQQVPVLVRPHPDPDKAARGIYQIAYGHRRVLAARELGIPVRAIVRQLSDADLVVAQGKENAERRALSFIERAVFAKALIDHGFDRATAQAALSVHKSEMTRLLQVAEMVPLEVVRAVGPAPKAGRPRWMALGELLQKDSLGLAGKTIRSPDFLSADSDTRFQRLFNTLEAAARSRSRAGQDGQTISSVDGKATIAELTRSGKAVRFTIPESAGRGFADYLARRLPEIHAEFAREEEGKAEQ</sequence>
<dbReference type="Pfam" id="PF02195">
    <property type="entry name" value="ParB_N"/>
    <property type="match status" value="1"/>
</dbReference>
<dbReference type="Pfam" id="PF07506">
    <property type="entry name" value="RepB"/>
    <property type="match status" value="1"/>
</dbReference>
<dbReference type="SMART" id="SM00470">
    <property type="entry name" value="ParB"/>
    <property type="match status" value="1"/>
</dbReference>
<dbReference type="CDD" id="cd16405">
    <property type="entry name" value="RepB_like_N"/>
    <property type="match status" value="1"/>
</dbReference>
<organism evidence="4 5">
    <name type="scientific">Chelativorans composti</name>
    <dbReference type="NCBI Taxonomy" id="768533"/>
    <lineage>
        <taxon>Bacteria</taxon>
        <taxon>Pseudomonadati</taxon>
        <taxon>Pseudomonadota</taxon>
        <taxon>Alphaproteobacteria</taxon>
        <taxon>Hyphomicrobiales</taxon>
        <taxon>Phyllobacteriaceae</taxon>
        <taxon>Chelativorans</taxon>
    </lineage>
</organism>
<dbReference type="NCBIfam" id="TIGR03454">
    <property type="entry name" value="partition_RepB"/>
    <property type="match status" value="1"/>
</dbReference>
<dbReference type="Proteomes" id="UP001597373">
    <property type="component" value="Unassembled WGS sequence"/>
</dbReference>
<dbReference type="InterPro" id="IPR050336">
    <property type="entry name" value="Chromosome_partition/occlusion"/>
</dbReference>
<dbReference type="EMBL" id="JBHUIR010000062">
    <property type="protein sequence ID" value="MFD2261159.1"/>
    <property type="molecule type" value="Genomic_DNA"/>
</dbReference>
<evidence type="ECO:0000256" key="1">
    <source>
        <dbReference type="ARBA" id="ARBA00006295"/>
    </source>
</evidence>
<name>A0ABW5DL34_9HYPH</name>
<dbReference type="PANTHER" id="PTHR33375:SF1">
    <property type="entry name" value="CHROMOSOME-PARTITIONING PROTEIN PARB-RELATED"/>
    <property type="match status" value="1"/>
</dbReference>
<dbReference type="Gene3D" id="3.90.1530.30">
    <property type="match status" value="1"/>
</dbReference>
<dbReference type="InterPro" id="IPR003115">
    <property type="entry name" value="ParB_N"/>
</dbReference>
<dbReference type="InterPro" id="IPR037972">
    <property type="entry name" value="RepB_N"/>
</dbReference>
<feature type="domain" description="ParB-like N-terminal" evidence="3">
    <location>
        <begin position="84"/>
        <end position="182"/>
    </location>
</feature>
<accession>A0ABW5DL34</accession>
<dbReference type="InterPro" id="IPR011111">
    <property type="entry name" value="Plasmid_RepB"/>
</dbReference>
<evidence type="ECO:0000256" key="2">
    <source>
        <dbReference type="SAM" id="MobiDB-lite"/>
    </source>
</evidence>
<dbReference type="PANTHER" id="PTHR33375">
    <property type="entry name" value="CHROMOSOME-PARTITIONING PROTEIN PARB-RELATED"/>
    <property type="match status" value="1"/>
</dbReference>
<dbReference type="SUPFAM" id="SSF109709">
    <property type="entry name" value="KorB DNA-binding domain-like"/>
    <property type="match status" value="1"/>
</dbReference>
<evidence type="ECO:0000313" key="5">
    <source>
        <dbReference type="Proteomes" id="UP001597373"/>
    </source>
</evidence>
<comment type="similarity">
    <text evidence="1">Belongs to the ParB family.</text>
</comment>
<dbReference type="InterPro" id="IPR036086">
    <property type="entry name" value="ParB/Sulfiredoxin_sf"/>
</dbReference>
<keyword evidence="5" id="KW-1185">Reference proteome</keyword>
<reference evidence="5" key="1">
    <citation type="journal article" date="2019" name="Int. J. Syst. Evol. Microbiol.">
        <title>The Global Catalogue of Microorganisms (GCM) 10K type strain sequencing project: providing services to taxonomists for standard genome sequencing and annotation.</title>
        <authorList>
            <consortium name="The Broad Institute Genomics Platform"/>
            <consortium name="The Broad Institute Genome Sequencing Center for Infectious Disease"/>
            <person name="Wu L."/>
            <person name="Ma J."/>
        </authorList>
    </citation>
    <scope>NUCLEOTIDE SEQUENCE [LARGE SCALE GENOMIC DNA]</scope>
    <source>
        <strain evidence="5">KCTC 23707</strain>
    </source>
</reference>
<dbReference type="InterPro" id="IPR004437">
    <property type="entry name" value="ParB/RepB/Spo0J"/>
</dbReference>